<protein>
    <submittedName>
        <fullName evidence="1">Uncharacterized protein</fullName>
    </submittedName>
</protein>
<dbReference type="Proteomes" id="UP000016860">
    <property type="component" value="Unassembled WGS sequence"/>
</dbReference>
<evidence type="ECO:0000313" key="1">
    <source>
        <dbReference type="EMBL" id="EPR13458.1"/>
    </source>
</evidence>
<accession>U4R4Y8</accession>
<comment type="caution">
    <text evidence="1">The sequence shown here is derived from an EMBL/GenBank/DDBJ whole genome shotgun (WGS) entry which is preliminary data.</text>
</comment>
<name>U4R4Y8_9FIRM</name>
<dbReference type="STRING" id="1330534.L323_04315"/>
<sequence>MKYFCTIFIVNKLNSRLSLFIITKKILKKLKDYKKNHIYLDSSKY</sequence>
<gene>
    <name evidence="1" type="ORF">L323_04315</name>
</gene>
<organism evidence="1 2">
    <name type="scientific">Ruminiclostridium papyrosolvens C7</name>
    <dbReference type="NCBI Taxonomy" id="1330534"/>
    <lineage>
        <taxon>Bacteria</taxon>
        <taxon>Bacillati</taxon>
        <taxon>Bacillota</taxon>
        <taxon>Clostridia</taxon>
        <taxon>Eubacteriales</taxon>
        <taxon>Oscillospiraceae</taxon>
        <taxon>Ruminiclostridium</taxon>
    </lineage>
</organism>
<evidence type="ECO:0000313" key="2">
    <source>
        <dbReference type="Proteomes" id="UP000016860"/>
    </source>
</evidence>
<reference evidence="1 2" key="1">
    <citation type="journal article" date="2013" name="Genome Announc.">
        <title>Draft Genome Sequence of the Cellulolytic Bacterium Clostridium papyrosolvens C7 (ATCC 700395).</title>
        <authorList>
            <person name="Zepeda V."/>
            <person name="Dassa B."/>
            <person name="Borovok I."/>
            <person name="Lamed R."/>
            <person name="Bayer E.A."/>
            <person name="Cate J.H."/>
        </authorList>
    </citation>
    <scope>NUCLEOTIDE SEQUENCE [LARGE SCALE GENOMIC DNA]</scope>
    <source>
        <strain evidence="1 2">C7</strain>
    </source>
</reference>
<dbReference type="AlphaFoldDB" id="U4R4Y8"/>
<dbReference type="EMBL" id="ATAY01000020">
    <property type="protein sequence ID" value="EPR13458.1"/>
    <property type="molecule type" value="Genomic_DNA"/>
</dbReference>
<proteinExistence type="predicted"/>
<dbReference type="PATRIC" id="fig|1330534.3.peg.867"/>